<evidence type="ECO:0000256" key="2">
    <source>
        <dbReference type="ARBA" id="ARBA00004982"/>
    </source>
</evidence>
<accession>A0A0G0L3M7</accession>
<dbReference type="PATRIC" id="fig|1619028.3.peg.235"/>
<gene>
    <name evidence="10" type="ORF">US65_C0013G0010</name>
</gene>
<dbReference type="InterPro" id="IPR019942">
    <property type="entry name" value="DapL/ALD1"/>
</dbReference>
<keyword evidence="6 10" id="KW-0808">Transferase</keyword>
<name>A0A0G0L3M7_9BACT</name>
<protein>
    <recommendedName>
        <fullName evidence="4">LL-diaminopimelate aminotransferase</fullName>
        <ecNumber evidence="3">2.6.1.83</ecNumber>
    </recommendedName>
</protein>
<reference evidence="10 11" key="1">
    <citation type="journal article" date="2015" name="Nature">
        <title>rRNA introns, odd ribosomes, and small enigmatic genomes across a large radiation of phyla.</title>
        <authorList>
            <person name="Brown C.T."/>
            <person name="Hug L.A."/>
            <person name="Thomas B.C."/>
            <person name="Sharon I."/>
            <person name="Castelle C.J."/>
            <person name="Singh A."/>
            <person name="Wilkins M.J."/>
            <person name="Williams K.H."/>
            <person name="Banfield J.F."/>
        </authorList>
    </citation>
    <scope>NUCLEOTIDE SEQUENCE [LARGE SCALE GENOMIC DNA]</scope>
</reference>
<comment type="pathway">
    <text evidence="2">Amino-acid biosynthesis; L-lysine biosynthesis via DAP pathway; LL-2,6-diaminopimelate from (S)-tetrahydrodipicolinate (aminotransferase route): step 1/1.</text>
</comment>
<dbReference type="UniPathway" id="UPA00034">
    <property type="reaction ID" value="UER00466"/>
</dbReference>
<dbReference type="EMBL" id="LBTU01000013">
    <property type="protein sequence ID" value="KKQ47266.1"/>
    <property type="molecule type" value="Genomic_DNA"/>
</dbReference>
<dbReference type="Gene3D" id="3.90.1150.10">
    <property type="entry name" value="Aspartate Aminotransferase, domain 1"/>
    <property type="match status" value="1"/>
</dbReference>
<dbReference type="InterPro" id="IPR015421">
    <property type="entry name" value="PyrdxlP-dep_Trfase_major"/>
</dbReference>
<keyword evidence="7" id="KW-0663">Pyridoxal phosphate</keyword>
<dbReference type="AlphaFoldDB" id="A0A0G0L3M7"/>
<sequence length="159" mass="17413">MRQGVRLGWTVVPMDLVIEGTKKGKINSLWSRRQGTMFNGACNIAQEGALAALSTAGQKESKKILIAYYMNNAAIIKKGLSKLGFKVFGGEHAPYVWVKTPSNLSSWEFFNKLLEEAHVVVTPGSGFGAQGEGYVRFSAFGDARNVKKAMKSIQKNLKL</sequence>
<evidence type="ECO:0000256" key="6">
    <source>
        <dbReference type="ARBA" id="ARBA00022679"/>
    </source>
</evidence>
<dbReference type="EC" id="2.6.1.83" evidence="3"/>
<dbReference type="GO" id="GO:0009089">
    <property type="term" value="P:lysine biosynthetic process via diaminopimelate"/>
    <property type="evidence" value="ECO:0007669"/>
    <property type="project" value="UniProtKB-UniPathway"/>
</dbReference>
<organism evidence="10 11">
    <name type="scientific">Candidatus Yanofskybacteria bacterium GW2011_GWC2_37_9</name>
    <dbReference type="NCBI Taxonomy" id="1619028"/>
    <lineage>
        <taxon>Bacteria</taxon>
        <taxon>Candidatus Yanofskyibacteriota</taxon>
    </lineage>
</organism>
<dbReference type="GO" id="GO:0010285">
    <property type="term" value="F:L,L-diaminopimelate aminotransferase activity"/>
    <property type="evidence" value="ECO:0007669"/>
    <property type="project" value="UniProtKB-EC"/>
</dbReference>
<comment type="caution">
    <text evidence="10">The sequence shown here is derived from an EMBL/GenBank/DDBJ whole genome shotgun (WGS) entry which is preliminary data.</text>
</comment>
<evidence type="ECO:0000313" key="10">
    <source>
        <dbReference type="EMBL" id="KKQ47266.1"/>
    </source>
</evidence>
<evidence type="ECO:0000256" key="1">
    <source>
        <dbReference type="ARBA" id="ARBA00001933"/>
    </source>
</evidence>
<dbReference type="CDD" id="cd00609">
    <property type="entry name" value="AAT_like"/>
    <property type="match status" value="1"/>
</dbReference>
<feature type="domain" description="Aminotransferase class I/classII large" evidence="9">
    <location>
        <begin position="4"/>
        <end position="153"/>
    </location>
</feature>
<evidence type="ECO:0000313" key="11">
    <source>
        <dbReference type="Proteomes" id="UP000034430"/>
    </source>
</evidence>
<proteinExistence type="predicted"/>
<dbReference type="InterPro" id="IPR015424">
    <property type="entry name" value="PyrdxlP-dep_Trfase"/>
</dbReference>
<comment type="catalytic activity">
    <reaction evidence="8">
        <text>(2S,6S)-2,6-diaminopimelate + 2-oxoglutarate = (S)-2,3,4,5-tetrahydrodipicolinate + L-glutamate + H2O + H(+)</text>
        <dbReference type="Rhea" id="RHEA:23988"/>
        <dbReference type="ChEBI" id="CHEBI:15377"/>
        <dbReference type="ChEBI" id="CHEBI:15378"/>
        <dbReference type="ChEBI" id="CHEBI:16810"/>
        <dbReference type="ChEBI" id="CHEBI:16845"/>
        <dbReference type="ChEBI" id="CHEBI:29985"/>
        <dbReference type="ChEBI" id="CHEBI:57609"/>
        <dbReference type="EC" id="2.6.1.83"/>
    </reaction>
</comment>
<dbReference type="GO" id="GO:0030170">
    <property type="term" value="F:pyridoxal phosphate binding"/>
    <property type="evidence" value="ECO:0007669"/>
    <property type="project" value="InterPro"/>
</dbReference>
<keyword evidence="5 10" id="KW-0032">Aminotransferase</keyword>
<evidence type="ECO:0000256" key="8">
    <source>
        <dbReference type="ARBA" id="ARBA00051934"/>
    </source>
</evidence>
<comment type="cofactor">
    <cofactor evidence="1">
        <name>pyridoxal 5'-phosphate</name>
        <dbReference type="ChEBI" id="CHEBI:597326"/>
    </cofactor>
</comment>
<evidence type="ECO:0000256" key="4">
    <source>
        <dbReference type="ARBA" id="ARBA00018052"/>
    </source>
</evidence>
<dbReference type="PANTHER" id="PTHR43144">
    <property type="entry name" value="AMINOTRANSFERASE"/>
    <property type="match status" value="1"/>
</dbReference>
<dbReference type="InterPro" id="IPR004839">
    <property type="entry name" value="Aminotransferase_I/II_large"/>
</dbReference>
<dbReference type="Pfam" id="PF00155">
    <property type="entry name" value="Aminotran_1_2"/>
    <property type="match status" value="1"/>
</dbReference>
<dbReference type="InterPro" id="IPR015422">
    <property type="entry name" value="PyrdxlP-dep_Trfase_small"/>
</dbReference>
<evidence type="ECO:0000256" key="7">
    <source>
        <dbReference type="ARBA" id="ARBA00022898"/>
    </source>
</evidence>
<dbReference type="Proteomes" id="UP000034430">
    <property type="component" value="Unassembled WGS sequence"/>
</dbReference>
<dbReference type="SUPFAM" id="SSF53383">
    <property type="entry name" value="PLP-dependent transferases"/>
    <property type="match status" value="1"/>
</dbReference>
<evidence type="ECO:0000256" key="3">
    <source>
        <dbReference type="ARBA" id="ARBA00013138"/>
    </source>
</evidence>
<dbReference type="Gene3D" id="3.40.640.10">
    <property type="entry name" value="Type I PLP-dependent aspartate aminotransferase-like (Major domain)"/>
    <property type="match status" value="1"/>
</dbReference>
<evidence type="ECO:0000259" key="9">
    <source>
        <dbReference type="Pfam" id="PF00155"/>
    </source>
</evidence>
<evidence type="ECO:0000256" key="5">
    <source>
        <dbReference type="ARBA" id="ARBA00022576"/>
    </source>
</evidence>